<feature type="compositionally biased region" description="Polar residues" evidence="1">
    <location>
        <begin position="287"/>
        <end position="306"/>
    </location>
</feature>
<sequence>MTSKLFQSPILHQEMDLPSVYFDEVFSIQEHDQQSGRAKWRYSIPDDPEANLGGTSRVPDHLQAGFLYRVSVHQDLTEGTDDQGFQGYQCGLCRLPLPSLASLQAHLLVSWTHSTGCNRLYSDMIRLCPSPPAPLVHVSEEPSPSSPSHVHNNQQDQEADRACHLYAVPNDLEAKLGSLRGRCTDHLQADFVRNVSSQASNNSPGSHQGYQGSEGNQCALCQLPFPSLACLQAHLLDSWEDRKRRRDNDVSSRGAPRSPSLHPSFSTLSRGDESYQAGPSLMRPMDNLQSYLPQPYCSQPSHSTLSWGEESHQAGPSKRHRELEATRQGYPGPNCTARRRTTCKTKCKMLQRKALVYPHEVGPSDMPRARPTM</sequence>
<gene>
    <name evidence="3" type="primary">LOC106608904</name>
</gene>
<proteinExistence type="predicted"/>
<keyword evidence="2" id="KW-1185">Reference proteome</keyword>
<feature type="region of interest" description="Disordered" evidence="1">
    <location>
        <begin position="243"/>
        <end position="337"/>
    </location>
</feature>
<evidence type="ECO:0000313" key="2">
    <source>
        <dbReference type="Proteomes" id="UP001652741"/>
    </source>
</evidence>
<reference evidence="3" key="1">
    <citation type="submission" date="2025-08" db="UniProtKB">
        <authorList>
            <consortium name="RefSeq"/>
        </authorList>
    </citation>
    <scope>IDENTIFICATION</scope>
</reference>
<dbReference type="GeneID" id="106608904"/>
<evidence type="ECO:0000256" key="1">
    <source>
        <dbReference type="SAM" id="MobiDB-lite"/>
    </source>
</evidence>
<dbReference type="Proteomes" id="UP001652741">
    <property type="component" value="Chromosome ssa07"/>
</dbReference>
<name>A0ABM3F5F7_SALSA</name>
<protein>
    <recommendedName>
        <fullName evidence="4">C2H2-type domain-containing protein</fullName>
    </recommendedName>
</protein>
<evidence type="ECO:0000313" key="3">
    <source>
        <dbReference type="RefSeq" id="XP_045578545.1"/>
    </source>
</evidence>
<evidence type="ECO:0008006" key="4">
    <source>
        <dbReference type="Google" id="ProtNLM"/>
    </source>
</evidence>
<feature type="compositionally biased region" description="Low complexity" evidence="1">
    <location>
        <begin position="141"/>
        <end position="151"/>
    </location>
</feature>
<organism evidence="2 3">
    <name type="scientific">Salmo salar</name>
    <name type="common">Atlantic salmon</name>
    <dbReference type="NCBI Taxonomy" id="8030"/>
    <lineage>
        <taxon>Eukaryota</taxon>
        <taxon>Metazoa</taxon>
        <taxon>Chordata</taxon>
        <taxon>Craniata</taxon>
        <taxon>Vertebrata</taxon>
        <taxon>Euteleostomi</taxon>
        <taxon>Actinopterygii</taxon>
        <taxon>Neopterygii</taxon>
        <taxon>Teleostei</taxon>
        <taxon>Protacanthopterygii</taxon>
        <taxon>Salmoniformes</taxon>
        <taxon>Salmonidae</taxon>
        <taxon>Salmoninae</taxon>
        <taxon>Salmo</taxon>
    </lineage>
</organism>
<dbReference type="RefSeq" id="XP_045578545.1">
    <property type="nucleotide sequence ID" value="XM_045722589.1"/>
</dbReference>
<accession>A0ABM3F5F7</accession>
<feature type="region of interest" description="Disordered" evidence="1">
    <location>
        <begin position="135"/>
        <end position="158"/>
    </location>
</feature>